<dbReference type="Pfam" id="PF13912">
    <property type="entry name" value="zf-C2H2_6"/>
    <property type="match status" value="1"/>
</dbReference>
<protein>
    <recommendedName>
        <fullName evidence="11">C2H2-type domain-containing protein</fullName>
    </recommendedName>
</protein>
<keyword evidence="2" id="KW-0479">Metal-binding</keyword>
<evidence type="ECO:0000256" key="9">
    <source>
        <dbReference type="PROSITE-ProRule" id="PRU00042"/>
    </source>
</evidence>
<dbReference type="AlphaFoldDB" id="A0A0K9Q615"/>
<keyword evidence="8" id="KW-0539">Nucleus</keyword>
<dbReference type="PANTHER" id="PTHR26374:SF379">
    <property type="entry name" value="ZINC FINGER PROTEIN ZAT12"/>
    <property type="match status" value="1"/>
</dbReference>
<keyword evidence="7" id="KW-0804">Transcription</keyword>
<evidence type="ECO:0000256" key="8">
    <source>
        <dbReference type="ARBA" id="ARBA00023242"/>
    </source>
</evidence>
<dbReference type="GO" id="GO:0005634">
    <property type="term" value="C:nucleus"/>
    <property type="evidence" value="ECO:0007669"/>
    <property type="project" value="UniProtKB-SubCell"/>
</dbReference>
<proteinExistence type="predicted"/>
<reference evidence="13" key="1">
    <citation type="journal article" date="2016" name="Nature">
        <title>The genome of the seagrass Zostera marina reveals angiosperm adaptation to the sea.</title>
        <authorList>
            <person name="Olsen J.L."/>
            <person name="Rouze P."/>
            <person name="Verhelst B."/>
            <person name="Lin Y.-C."/>
            <person name="Bayer T."/>
            <person name="Collen J."/>
            <person name="Dattolo E."/>
            <person name="De Paoli E."/>
            <person name="Dittami S."/>
            <person name="Maumus F."/>
            <person name="Michel G."/>
            <person name="Kersting A."/>
            <person name="Lauritano C."/>
            <person name="Lohaus R."/>
            <person name="Toepel M."/>
            <person name="Tonon T."/>
            <person name="Vanneste K."/>
            <person name="Amirebrahimi M."/>
            <person name="Brakel J."/>
            <person name="Bostroem C."/>
            <person name="Chovatia M."/>
            <person name="Grimwood J."/>
            <person name="Jenkins J.W."/>
            <person name="Jueterbock A."/>
            <person name="Mraz A."/>
            <person name="Stam W.T."/>
            <person name="Tice H."/>
            <person name="Bornberg-Bauer E."/>
            <person name="Green P.J."/>
            <person name="Pearson G.A."/>
            <person name="Procaccini G."/>
            <person name="Duarte C.M."/>
            <person name="Schmutz J."/>
            <person name="Reusch T.B.H."/>
            <person name="Van de Peer Y."/>
        </authorList>
    </citation>
    <scope>NUCLEOTIDE SEQUENCE [LARGE SCALE GENOMIC DNA]</scope>
    <source>
        <strain evidence="13">cv. Finnish</strain>
    </source>
</reference>
<evidence type="ECO:0000313" key="13">
    <source>
        <dbReference type="Proteomes" id="UP000036987"/>
    </source>
</evidence>
<dbReference type="PROSITE" id="PS00028">
    <property type="entry name" value="ZINC_FINGER_C2H2_1"/>
    <property type="match status" value="1"/>
</dbReference>
<evidence type="ECO:0000256" key="10">
    <source>
        <dbReference type="SAM" id="MobiDB-lite"/>
    </source>
</evidence>
<sequence length="260" mass="29862">MHPNGNNDAKQGHHHLHSHHNQHKNHNPDSEMDLWRANNCMSMLSTYKPHEKLAIEGLFLLHKEPSLKLLDRRRVDAQNEMIFSKNDTITDNPIIKDRKLKYKLEDTHEYKCKTFNKRCASFQALNDHQMSYKKPKMTTVNDDVHNTFNQSRLINHEDINMDISMGNLIFPIGSSSMPASSNCNIVTKDSKFYECSICGVKYCSGQALGGHMRKHRKVMQSAQPLIRYSTQSTHHSIPFSFDLNIPAPDESDLAKPTHPS</sequence>
<dbReference type="Proteomes" id="UP000036987">
    <property type="component" value="Unassembled WGS sequence"/>
</dbReference>
<keyword evidence="13" id="KW-1185">Reference proteome</keyword>
<keyword evidence="3" id="KW-0677">Repeat</keyword>
<feature type="compositionally biased region" description="Basic residues" evidence="10">
    <location>
        <begin position="12"/>
        <end position="25"/>
    </location>
</feature>
<dbReference type="STRING" id="29655.A0A0K9Q615"/>
<name>A0A0K9Q615_ZOSMR</name>
<evidence type="ECO:0000256" key="1">
    <source>
        <dbReference type="ARBA" id="ARBA00004123"/>
    </source>
</evidence>
<keyword evidence="5" id="KW-0862">Zinc</keyword>
<evidence type="ECO:0000259" key="11">
    <source>
        <dbReference type="PROSITE" id="PS50157"/>
    </source>
</evidence>
<organism evidence="12 13">
    <name type="scientific">Zostera marina</name>
    <name type="common">Eelgrass</name>
    <dbReference type="NCBI Taxonomy" id="29655"/>
    <lineage>
        <taxon>Eukaryota</taxon>
        <taxon>Viridiplantae</taxon>
        <taxon>Streptophyta</taxon>
        <taxon>Embryophyta</taxon>
        <taxon>Tracheophyta</taxon>
        <taxon>Spermatophyta</taxon>
        <taxon>Magnoliopsida</taxon>
        <taxon>Liliopsida</taxon>
        <taxon>Zosteraceae</taxon>
        <taxon>Zostera</taxon>
    </lineage>
</organism>
<evidence type="ECO:0000313" key="12">
    <source>
        <dbReference type="EMBL" id="KMZ76100.1"/>
    </source>
</evidence>
<evidence type="ECO:0000256" key="3">
    <source>
        <dbReference type="ARBA" id="ARBA00022737"/>
    </source>
</evidence>
<evidence type="ECO:0000256" key="5">
    <source>
        <dbReference type="ARBA" id="ARBA00022833"/>
    </source>
</evidence>
<dbReference type="OrthoDB" id="9411774at2759"/>
<feature type="region of interest" description="Disordered" evidence="10">
    <location>
        <begin position="1"/>
        <end position="31"/>
    </location>
</feature>
<dbReference type="EMBL" id="LFYR01000079">
    <property type="protein sequence ID" value="KMZ76100.1"/>
    <property type="molecule type" value="Genomic_DNA"/>
</dbReference>
<keyword evidence="4 9" id="KW-0863">Zinc-finger</keyword>
<comment type="subcellular location">
    <subcellularLocation>
        <location evidence="1">Nucleus</location>
    </subcellularLocation>
</comment>
<comment type="caution">
    <text evidence="12">The sequence shown here is derived from an EMBL/GenBank/DDBJ whole genome shotgun (WGS) entry which is preliminary data.</text>
</comment>
<dbReference type="GO" id="GO:0008270">
    <property type="term" value="F:zinc ion binding"/>
    <property type="evidence" value="ECO:0007669"/>
    <property type="project" value="UniProtKB-KW"/>
</dbReference>
<dbReference type="PANTHER" id="PTHR26374">
    <property type="entry name" value="ZINC FINGER PROTEIN ZAT5"/>
    <property type="match status" value="1"/>
</dbReference>
<evidence type="ECO:0000256" key="7">
    <source>
        <dbReference type="ARBA" id="ARBA00023163"/>
    </source>
</evidence>
<feature type="domain" description="C2H2-type" evidence="11">
    <location>
        <begin position="193"/>
        <end position="215"/>
    </location>
</feature>
<evidence type="ECO:0000256" key="4">
    <source>
        <dbReference type="ARBA" id="ARBA00022771"/>
    </source>
</evidence>
<keyword evidence="6" id="KW-0805">Transcription regulation</keyword>
<evidence type="ECO:0000256" key="6">
    <source>
        <dbReference type="ARBA" id="ARBA00023015"/>
    </source>
</evidence>
<accession>A0A0K9Q615</accession>
<evidence type="ECO:0000256" key="2">
    <source>
        <dbReference type="ARBA" id="ARBA00022723"/>
    </source>
</evidence>
<gene>
    <name evidence="12" type="ORF">ZOSMA_106G00050</name>
</gene>
<dbReference type="PROSITE" id="PS50157">
    <property type="entry name" value="ZINC_FINGER_C2H2_2"/>
    <property type="match status" value="1"/>
</dbReference>
<dbReference type="InterPro" id="IPR013087">
    <property type="entry name" value="Znf_C2H2_type"/>
</dbReference>